<dbReference type="OrthoDB" id="3176171at2759"/>
<proteinExistence type="predicted"/>
<feature type="compositionally biased region" description="Polar residues" evidence="1">
    <location>
        <begin position="1"/>
        <end position="39"/>
    </location>
</feature>
<evidence type="ECO:0000313" key="2">
    <source>
        <dbReference type="EMBL" id="MQL90726.1"/>
    </source>
</evidence>
<name>A0A843V642_COLES</name>
<dbReference type="Proteomes" id="UP000652761">
    <property type="component" value="Unassembled WGS sequence"/>
</dbReference>
<comment type="caution">
    <text evidence="2">The sequence shown here is derived from an EMBL/GenBank/DDBJ whole genome shotgun (WGS) entry which is preliminary data.</text>
</comment>
<reference evidence="2" key="1">
    <citation type="submission" date="2017-07" db="EMBL/GenBank/DDBJ databases">
        <title>Taro Niue Genome Assembly and Annotation.</title>
        <authorList>
            <person name="Atibalentja N."/>
            <person name="Keating K."/>
            <person name="Fields C.J."/>
        </authorList>
    </citation>
    <scope>NUCLEOTIDE SEQUENCE</scope>
    <source>
        <strain evidence="2">Niue_2</strain>
        <tissue evidence="2">Leaf</tissue>
    </source>
</reference>
<gene>
    <name evidence="2" type="ORF">Taro_023336</name>
</gene>
<feature type="non-terminal residue" evidence="2">
    <location>
        <position position="136"/>
    </location>
</feature>
<protein>
    <submittedName>
        <fullName evidence="2">Uncharacterized protein</fullName>
    </submittedName>
</protein>
<feature type="compositionally biased region" description="Basic and acidic residues" evidence="1">
    <location>
        <begin position="40"/>
        <end position="53"/>
    </location>
</feature>
<keyword evidence="3" id="KW-1185">Reference proteome</keyword>
<evidence type="ECO:0000313" key="3">
    <source>
        <dbReference type="Proteomes" id="UP000652761"/>
    </source>
</evidence>
<feature type="region of interest" description="Disordered" evidence="1">
    <location>
        <begin position="1"/>
        <end position="64"/>
    </location>
</feature>
<accession>A0A843V642</accession>
<organism evidence="2 3">
    <name type="scientific">Colocasia esculenta</name>
    <name type="common">Wild taro</name>
    <name type="synonym">Arum esculentum</name>
    <dbReference type="NCBI Taxonomy" id="4460"/>
    <lineage>
        <taxon>Eukaryota</taxon>
        <taxon>Viridiplantae</taxon>
        <taxon>Streptophyta</taxon>
        <taxon>Embryophyta</taxon>
        <taxon>Tracheophyta</taxon>
        <taxon>Spermatophyta</taxon>
        <taxon>Magnoliopsida</taxon>
        <taxon>Liliopsida</taxon>
        <taxon>Araceae</taxon>
        <taxon>Aroideae</taxon>
        <taxon>Colocasieae</taxon>
        <taxon>Colocasia</taxon>
    </lineage>
</organism>
<evidence type="ECO:0000256" key="1">
    <source>
        <dbReference type="SAM" id="MobiDB-lite"/>
    </source>
</evidence>
<feature type="non-terminal residue" evidence="2">
    <location>
        <position position="1"/>
    </location>
</feature>
<sequence length="136" mass="14886">GNLESTSDVSEPSIQESCTTDDQSYLNNTDTVSQLNTSDIQKDSTMEHKHICPDTETGSSPPISERLREISNSLKLLSCQPLSITLSQESTRQDGTDNMEPRTPLQQLNVAPSGMCDTGKTASPKERFRTHSTGLK</sequence>
<dbReference type="AlphaFoldDB" id="A0A843V642"/>
<dbReference type="EMBL" id="NMUH01001268">
    <property type="protein sequence ID" value="MQL90726.1"/>
    <property type="molecule type" value="Genomic_DNA"/>
</dbReference>
<feature type="region of interest" description="Disordered" evidence="1">
    <location>
        <begin position="86"/>
        <end position="136"/>
    </location>
</feature>